<dbReference type="OMA" id="MEINAME"/>
<dbReference type="Gene3D" id="3.30.420.10">
    <property type="entry name" value="Ribonuclease H-like superfamily/Ribonuclease H"/>
    <property type="match status" value="1"/>
</dbReference>
<protein>
    <submittedName>
        <fullName evidence="1">Uncharacterized protein</fullName>
    </submittedName>
</protein>
<name>A0A3Q0S377_AMPCI</name>
<reference evidence="1" key="2">
    <citation type="submission" date="2025-09" db="UniProtKB">
        <authorList>
            <consortium name="Ensembl"/>
        </authorList>
    </citation>
    <scope>IDENTIFICATION</scope>
</reference>
<dbReference type="AlphaFoldDB" id="A0A3Q0S377"/>
<dbReference type="Ensembl" id="ENSACIT00000017902.1">
    <property type="protein sequence ID" value="ENSACIP00000017431.1"/>
    <property type="gene ID" value="ENSACIG00000013599.1"/>
</dbReference>
<dbReference type="Proteomes" id="UP000261340">
    <property type="component" value="Unplaced"/>
</dbReference>
<evidence type="ECO:0000313" key="1">
    <source>
        <dbReference type="Ensembl" id="ENSACIP00000017431.1"/>
    </source>
</evidence>
<evidence type="ECO:0000313" key="2">
    <source>
        <dbReference type="Proteomes" id="UP000261340"/>
    </source>
</evidence>
<reference evidence="1" key="1">
    <citation type="submission" date="2025-08" db="UniProtKB">
        <authorList>
            <consortium name="Ensembl"/>
        </authorList>
    </citation>
    <scope>IDENTIFICATION</scope>
</reference>
<sequence>MATVWCRSHLHIQSCCLEEEMPLKWVFQQDSDNKHTSKRAASWFQTNKIKVMEWSAQSLDLNPIENFWGDIKNAVSDAKPRNADEFWKVVKSSWAGIPVHRCQKLVGWLVDSMQHSCEAVLKNSGYTTKYSFSDSQEC</sequence>
<dbReference type="GeneTree" id="ENSGT01150000286914"/>
<accession>A0A3Q0S377</accession>
<dbReference type="InterPro" id="IPR036397">
    <property type="entry name" value="RNaseH_sf"/>
</dbReference>
<organism evidence="1 2">
    <name type="scientific">Amphilophus citrinellus</name>
    <name type="common">Midas cichlid</name>
    <name type="synonym">Cichlasoma citrinellum</name>
    <dbReference type="NCBI Taxonomy" id="61819"/>
    <lineage>
        <taxon>Eukaryota</taxon>
        <taxon>Metazoa</taxon>
        <taxon>Chordata</taxon>
        <taxon>Craniata</taxon>
        <taxon>Vertebrata</taxon>
        <taxon>Euteleostomi</taxon>
        <taxon>Actinopterygii</taxon>
        <taxon>Neopterygii</taxon>
        <taxon>Teleostei</taxon>
        <taxon>Neoteleostei</taxon>
        <taxon>Acanthomorphata</taxon>
        <taxon>Ovalentaria</taxon>
        <taxon>Cichlomorphae</taxon>
        <taxon>Cichliformes</taxon>
        <taxon>Cichlidae</taxon>
        <taxon>New World cichlids</taxon>
        <taxon>Cichlasomatinae</taxon>
        <taxon>Heroini</taxon>
        <taxon>Amphilophus</taxon>
    </lineage>
</organism>
<dbReference type="STRING" id="61819.ENSACIP00000017431"/>
<keyword evidence="2" id="KW-1185">Reference proteome</keyword>
<dbReference type="GO" id="GO:0003676">
    <property type="term" value="F:nucleic acid binding"/>
    <property type="evidence" value="ECO:0007669"/>
    <property type="project" value="InterPro"/>
</dbReference>
<proteinExistence type="predicted"/>